<protein>
    <submittedName>
        <fullName evidence="2">Envelope-like protein</fullName>
    </submittedName>
</protein>
<organism evidence="2 3">
    <name type="scientific">Trifolium medium</name>
    <dbReference type="NCBI Taxonomy" id="97028"/>
    <lineage>
        <taxon>Eukaryota</taxon>
        <taxon>Viridiplantae</taxon>
        <taxon>Streptophyta</taxon>
        <taxon>Embryophyta</taxon>
        <taxon>Tracheophyta</taxon>
        <taxon>Spermatophyta</taxon>
        <taxon>Magnoliopsida</taxon>
        <taxon>eudicotyledons</taxon>
        <taxon>Gunneridae</taxon>
        <taxon>Pentapetalae</taxon>
        <taxon>rosids</taxon>
        <taxon>fabids</taxon>
        <taxon>Fabales</taxon>
        <taxon>Fabaceae</taxon>
        <taxon>Papilionoideae</taxon>
        <taxon>50 kb inversion clade</taxon>
        <taxon>NPAAA clade</taxon>
        <taxon>Hologalegina</taxon>
        <taxon>IRL clade</taxon>
        <taxon>Trifolieae</taxon>
        <taxon>Trifolium</taxon>
    </lineage>
</organism>
<dbReference type="AlphaFoldDB" id="A0A392NKM7"/>
<sequence>MMLGRMFQTLCPLPQRSLQERRFLRMLLKFQLIKCPSISLRMHKDLIKEAGLMKTVWGIGDCYEKLVKEFLVNIPEDCDNPMSTEYQKVFVRGECVNFSPTIINKFLERSEEPQPDLEVTDSDVCKEITANQVKVWPKKKKISAGKLSVKYAILNRIGAANWVPTKHTSYIATAFPSLLCSIILDQHPGIRIVSDVPKKRESPLTLHYKLFGEHHVPDIVGTSSKSAPAPAPMSRKEVIAGLKAHYKELDEKKLQFERMIQALELE</sequence>
<proteinExistence type="predicted"/>
<accession>A0A392NKM7</accession>
<dbReference type="Pfam" id="PF20167">
    <property type="entry name" value="Transposase_32"/>
    <property type="match status" value="1"/>
</dbReference>
<dbReference type="EMBL" id="LXQA010043231">
    <property type="protein sequence ID" value="MCI00447.1"/>
    <property type="molecule type" value="Genomic_DNA"/>
</dbReference>
<feature type="domain" description="Putative plant transposon protein" evidence="1">
    <location>
        <begin position="60"/>
        <end position="186"/>
    </location>
</feature>
<name>A0A392NKM7_9FABA</name>
<evidence type="ECO:0000313" key="2">
    <source>
        <dbReference type="EMBL" id="MCI00447.1"/>
    </source>
</evidence>
<evidence type="ECO:0000259" key="1">
    <source>
        <dbReference type="Pfam" id="PF20167"/>
    </source>
</evidence>
<feature type="non-terminal residue" evidence="2">
    <location>
        <position position="266"/>
    </location>
</feature>
<comment type="caution">
    <text evidence="2">The sequence shown here is derived from an EMBL/GenBank/DDBJ whole genome shotgun (WGS) entry which is preliminary data.</text>
</comment>
<reference evidence="2 3" key="1">
    <citation type="journal article" date="2018" name="Front. Plant Sci.">
        <title>Red Clover (Trifolium pratense) and Zigzag Clover (T. medium) - A Picture of Genomic Similarities and Differences.</title>
        <authorList>
            <person name="Dluhosova J."/>
            <person name="Istvanek J."/>
            <person name="Nedelnik J."/>
            <person name="Repkova J."/>
        </authorList>
    </citation>
    <scope>NUCLEOTIDE SEQUENCE [LARGE SCALE GENOMIC DNA]</scope>
    <source>
        <strain evidence="3">cv. 10/8</strain>
        <tissue evidence="2">Leaf</tissue>
    </source>
</reference>
<dbReference type="Proteomes" id="UP000265520">
    <property type="component" value="Unassembled WGS sequence"/>
</dbReference>
<dbReference type="InterPro" id="IPR046796">
    <property type="entry name" value="Transposase_32_dom"/>
</dbReference>
<evidence type="ECO:0000313" key="3">
    <source>
        <dbReference type="Proteomes" id="UP000265520"/>
    </source>
</evidence>
<keyword evidence="3" id="KW-1185">Reference proteome</keyword>